<dbReference type="EMBL" id="WTVS01000104">
    <property type="protein sequence ID" value="NMG00845.1"/>
    <property type="molecule type" value="Genomic_DNA"/>
</dbReference>
<accession>A0ABX1NNL8</accession>
<organism evidence="1 2">
    <name type="scientific">Aromatoleum toluolicum</name>
    <dbReference type="NCBI Taxonomy" id="90060"/>
    <lineage>
        <taxon>Bacteria</taxon>
        <taxon>Pseudomonadati</taxon>
        <taxon>Pseudomonadota</taxon>
        <taxon>Betaproteobacteria</taxon>
        <taxon>Rhodocyclales</taxon>
        <taxon>Rhodocyclaceae</taxon>
        <taxon>Aromatoleum</taxon>
    </lineage>
</organism>
<evidence type="ECO:0000313" key="2">
    <source>
        <dbReference type="Proteomes" id="UP000634522"/>
    </source>
</evidence>
<reference evidence="1 2" key="1">
    <citation type="submission" date="2019-12" db="EMBL/GenBank/DDBJ databases">
        <title>Comparative genomics gives insights into the taxonomy of the Azoarcus-Aromatoleum group and reveals separate origins of nif in the plant-associated Azoarcus and non-plant-associated Aromatoleum sub-groups.</title>
        <authorList>
            <person name="Lafos M."/>
            <person name="Maluk M."/>
            <person name="Batista M."/>
            <person name="Junghare M."/>
            <person name="Carmona M."/>
            <person name="Faoro H."/>
            <person name="Cruz L.M."/>
            <person name="Battistoni F."/>
            <person name="De Souza E."/>
            <person name="Pedrosa F."/>
            <person name="Chen W.-M."/>
            <person name="Poole P.S."/>
            <person name="Dixon R.A."/>
            <person name="James E.K."/>
        </authorList>
    </citation>
    <scope>NUCLEOTIDE SEQUENCE [LARGE SCALE GENOMIC DNA]</scope>
    <source>
        <strain evidence="1 2">T</strain>
    </source>
</reference>
<keyword evidence="2" id="KW-1185">Reference proteome</keyword>
<gene>
    <name evidence="1" type="ORF">GPA27_26030</name>
</gene>
<dbReference type="InterPro" id="IPR021317">
    <property type="entry name" value="DUF2917"/>
</dbReference>
<proteinExistence type="predicted"/>
<name>A0ABX1NNL8_9RHOO</name>
<sequence>MIRAHACDARFPFVWAFCSDDTAVVAVRIDALRASVTAAWEIVMDVRTEITRLALGPSETLVLDHALGVEVIGHKGCVWLTQYGDSRDIVLGPGQSFTLEHAAGVVMTTARGAEFILRSSPRTVTSRAGWLRRLAGWFDPRTGSRVGAALAGRVRLHRVA</sequence>
<evidence type="ECO:0000313" key="1">
    <source>
        <dbReference type="EMBL" id="NMG00845.1"/>
    </source>
</evidence>
<dbReference type="Pfam" id="PF11142">
    <property type="entry name" value="DUF2917"/>
    <property type="match status" value="1"/>
</dbReference>
<dbReference type="Proteomes" id="UP000634522">
    <property type="component" value="Unassembled WGS sequence"/>
</dbReference>
<protein>
    <submittedName>
        <fullName evidence="1">DUF2917 domain-containing protein</fullName>
    </submittedName>
</protein>
<comment type="caution">
    <text evidence="1">The sequence shown here is derived from an EMBL/GenBank/DDBJ whole genome shotgun (WGS) entry which is preliminary data.</text>
</comment>